<dbReference type="Proteomes" id="UP000005239">
    <property type="component" value="Unassembled WGS sequence"/>
</dbReference>
<proteinExistence type="predicted"/>
<gene>
    <name evidence="1" type="primary">WBGene00284434</name>
</gene>
<evidence type="ECO:0000313" key="1">
    <source>
        <dbReference type="EnsemblMetazoa" id="PPA46065.1"/>
    </source>
</evidence>
<organism evidence="1 2">
    <name type="scientific">Pristionchus pacificus</name>
    <name type="common">Parasitic nematode worm</name>
    <dbReference type="NCBI Taxonomy" id="54126"/>
    <lineage>
        <taxon>Eukaryota</taxon>
        <taxon>Metazoa</taxon>
        <taxon>Ecdysozoa</taxon>
        <taxon>Nematoda</taxon>
        <taxon>Chromadorea</taxon>
        <taxon>Rhabditida</taxon>
        <taxon>Rhabditina</taxon>
        <taxon>Diplogasteromorpha</taxon>
        <taxon>Diplogasteroidea</taxon>
        <taxon>Neodiplogasteridae</taxon>
        <taxon>Pristionchus</taxon>
    </lineage>
</organism>
<evidence type="ECO:0000313" key="2">
    <source>
        <dbReference type="Proteomes" id="UP000005239"/>
    </source>
</evidence>
<keyword evidence="2" id="KW-1185">Reference proteome</keyword>
<accession>A0A8R1Z1X5</accession>
<dbReference type="EnsemblMetazoa" id="PPA46065.1">
    <property type="protein sequence ID" value="PPA46065.1"/>
    <property type="gene ID" value="WBGene00284434"/>
</dbReference>
<reference evidence="2" key="1">
    <citation type="journal article" date="2008" name="Nat. Genet.">
        <title>The Pristionchus pacificus genome provides a unique perspective on nematode lifestyle and parasitism.</title>
        <authorList>
            <person name="Dieterich C."/>
            <person name="Clifton S.W."/>
            <person name="Schuster L.N."/>
            <person name="Chinwalla A."/>
            <person name="Delehaunty K."/>
            <person name="Dinkelacker I."/>
            <person name="Fulton L."/>
            <person name="Fulton R."/>
            <person name="Godfrey J."/>
            <person name="Minx P."/>
            <person name="Mitreva M."/>
            <person name="Roeseler W."/>
            <person name="Tian H."/>
            <person name="Witte H."/>
            <person name="Yang S.P."/>
            <person name="Wilson R.K."/>
            <person name="Sommer R.J."/>
        </authorList>
    </citation>
    <scope>NUCLEOTIDE SEQUENCE [LARGE SCALE GENOMIC DNA]</scope>
    <source>
        <strain evidence="2">PS312</strain>
    </source>
</reference>
<accession>A0A2A6BX79</accession>
<dbReference type="AlphaFoldDB" id="A0A2A6BX79"/>
<sequence>MRHSTQILEANQRVDASGILFVRETLASKLQTIPRQFLNVKRNKEAAVTRFHRRIHSAQSLR</sequence>
<protein>
    <submittedName>
        <fullName evidence="1">Uncharacterized protein</fullName>
    </submittedName>
</protein>
<reference evidence="1" key="2">
    <citation type="submission" date="2022-06" db="UniProtKB">
        <authorList>
            <consortium name="EnsemblMetazoa"/>
        </authorList>
    </citation>
    <scope>IDENTIFICATION</scope>
    <source>
        <strain evidence="1">PS312</strain>
    </source>
</reference>
<name>A0A2A6BX79_PRIPA</name>